<dbReference type="STRING" id="1443111.Z949_2404"/>
<dbReference type="EMBL" id="RAQK01000001">
    <property type="protein sequence ID" value="RKE95893.1"/>
    <property type="molecule type" value="Genomic_DNA"/>
</dbReference>
<dbReference type="Proteomes" id="UP000284407">
    <property type="component" value="Unassembled WGS sequence"/>
</dbReference>
<comment type="caution">
    <text evidence="2">The sequence shown here is derived from an EMBL/GenBank/DDBJ whole genome shotgun (WGS) entry which is preliminary data.</text>
</comment>
<gene>
    <name evidence="2" type="ORF">C8N30_0438</name>
</gene>
<evidence type="ECO:0000313" key="2">
    <source>
        <dbReference type="EMBL" id="RKE95893.1"/>
    </source>
</evidence>
<reference evidence="2 3" key="1">
    <citation type="submission" date="2018-09" db="EMBL/GenBank/DDBJ databases">
        <title>Genomic Encyclopedia of Archaeal and Bacterial Type Strains, Phase II (KMG-II): from individual species to whole genera.</title>
        <authorList>
            <person name="Goeker M."/>
        </authorList>
    </citation>
    <scope>NUCLEOTIDE SEQUENCE [LARGE SCALE GENOMIC DNA]</scope>
    <source>
        <strain evidence="2 3">DSM 11458</strain>
    </source>
</reference>
<name>A0A420DNZ2_9RHOB</name>
<protein>
    <recommendedName>
        <fullName evidence="4">Dihydroorotate dehydrogenase</fullName>
    </recommendedName>
</protein>
<evidence type="ECO:0008006" key="4">
    <source>
        <dbReference type="Google" id="ProtNLM"/>
    </source>
</evidence>
<proteinExistence type="predicted"/>
<keyword evidence="1" id="KW-0472">Membrane</keyword>
<feature type="transmembrane region" description="Helical" evidence="1">
    <location>
        <begin position="58"/>
        <end position="83"/>
    </location>
</feature>
<accession>A0A420DNZ2</accession>
<dbReference type="AlphaFoldDB" id="A0A420DNZ2"/>
<keyword evidence="1" id="KW-1133">Transmembrane helix</keyword>
<organism evidence="2 3">
    <name type="scientific">Sulfitobacter guttiformis</name>
    <dbReference type="NCBI Taxonomy" id="74349"/>
    <lineage>
        <taxon>Bacteria</taxon>
        <taxon>Pseudomonadati</taxon>
        <taxon>Pseudomonadota</taxon>
        <taxon>Alphaproteobacteria</taxon>
        <taxon>Rhodobacterales</taxon>
        <taxon>Roseobacteraceae</taxon>
        <taxon>Sulfitobacter</taxon>
    </lineage>
</organism>
<keyword evidence="1" id="KW-0812">Transmembrane</keyword>
<keyword evidence="3" id="KW-1185">Reference proteome</keyword>
<sequence length="125" mass="13407">MHWGMMMTQPEKFDLEAFFEDARATPPQISQDLAARIAADAQAQMPRQRKLLRLWQRILGGIGGPAGFGGLVTATAVGFWFGVAPPADAMDPLVLLGAVEVMADEDVTDLTGFGLSGFVLENDEG</sequence>
<evidence type="ECO:0000313" key="3">
    <source>
        <dbReference type="Proteomes" id="UP000284407"/>
    </source>
</evidence>
<evidence type="ECO:0000256" key="1">
    <source>
        <dbReference type="SAM" id="Phobius"/>
    </source>
</evidence>